<dbReference type="EMBL" id="HF935655">
    <property type="protein sequence ID" value="CCX31869.1"/>
    <property type="molecule type" value="Genomic_DNA"/>
</dbReference>
<feature type="region of interest" description="Disordered" evidence="1">
    <location>
        <begin position="1433"/>
        <end position="1452"/>
    </location>
</feature>
<feature type="compositionally biased region" description="Low complexity" evidence="1">
    <location>
        <begin position="1538"/>
        <end position="1570"/>
    </location>
</feature>
<feature type="region of interest" description="Disordered" evidence="1">
    <location>
        <begin position="471"/>
        <end position="491"/>
    </location>
</feature>
<feature type="region of interest" description="Disordered" evidence="1">
    <location>
        <begin position="1"/>
        <end position="49"/>
    </location>
</feature>
<organism evidence="2 3">
    <name type="scientific">Pyronema omphalodes (strain CBS 100304)</name>
    <name type="common">Pyronema confluens</name>
    <dbReference type="NCBI Taxonomy" id="1076935"/>
    <lineage>
        <taxon>Eukaryota</taxon>
        <taxon>Fungi</taxon>
        <taxon>Dikarya</taxon>
        <taxon>Ascomycota</taxon>
        <taxon>Pezizomycotina</taxon>
        <taxon>Pezizomycetes</taxon>
        <taxon>Pezizales</taxon>
        <taxon>Pyronemataceae</taxon>
        <taxon>Pyronema</taxon>
    </lineage>
</organism>
<feature type="compositionally biased region" description="Polar residues" evidence="1">
    <location>
        <begin position="894"/>
        <end position="903"/>
    </location>
</feature>
<feature type="compositionally biased region" description="Pro residues" evidence="1">
    <location>
        <begin position="21"/>
        <end position="30"/>
    </location>
</feature>
<dbReference type="OMA" id="WMEARRI"/>
<name>U4LIE8_PYROM</name>
<feature type="region of interest" description="Disordered" evidence="1">
    <location>
        <begin position="1532"/>
        <end position="1647"/>
    </location>
</feature>
<feature type="region of interest" description="Disordered" evidence="1">
    <location>
        <begin position="1703"/>
        <end position="1753"/>
    </location>
</feature>
<proteinExistence type="predicted"/>
<dbReference type="Proteomes" id="UP000018144">
    <property type="component" value="Unassembled WGS sequence"/>
</dbReference>
<feature type="region of interest" description="Disordered" evidence="1">
    <location>
        <begin position="850"/>
        <end position="908"/>
    </location>
</feature>
<keyword evidence="3" id="KW-1185">Reference proteome</keyword>
<sequence>MAITPPRYNPDVSGFTETPEIPSPRAPPLRPASNASMEQDADYSLFDNNIGMPNGDASSLHRIRVVDPFATPSTGFSVKSPLAHRFGPSLEDSRLDDTFGPESPSDILGDGNTTILAPRRSNRRPPRDSILGTPVAYTGGRSRVHFELPENSPENTPAGYNSFLDHSHEDTLALIRPVETQFGPRPARIFDPNRSAERLIPYRDPDAPPAPPVSAPAPTRQPASRLQILRDSEAPAAVPSITVTPTRTLRPRATDGRVFGTALPIPAAAETPEEPRSLSKWEQKKKQQLTKTGDAIWEEYPSQINMTPDVIFKWHNWPPKKESTPILQNMNRFRLPFPKEPPKTPKQARELNRMLEVEEDWEAYRPWDNLSEEELLAVPMPVILLPSRVTDAILVAFQSQLAREKIAKAGETKNIPFSGPPLPEDLSSLPGPAVESDLRKPFTENVPRVRIPEHIQYPVVPPVIPERMTKEMPSCSNDPQPKENWNHPVSHVRGTRDDVLTLHDEPHRPISRPELGLPGAPLSSTGFSDEAPPTRPPIVYNPADIHSDPVMSMVSHEYQNLPNYSANVLPNYQANVLIQNEPWVMNYMAGFLNSLPDQRLEDDPNMAAVPSPAVLAFVQNYEDPGPQPKVAAPWEERARVQSSWTEPGASFPSPSKPPAWHALTDEVDKSKPFVPKEDLTEEEARALDEDIARNEQELEKNFRMQREMVAYGSDFRRHYEPIKSAAHIAEREKFNLAQQRWNDRHEPPMPKLTIINKGWVADVRADRQGRLKEGTKKDQDRAKRMEEEKKKQGDMLKLALTDAEWMEARRIWMVSIAQEKTKAIQEGRTWKLQNWQRAIPRSEVVAAVKNAQKAPKTPARRSTAKNAAEQSVLKATPKTPAPKISTAKKAAPKSGQTTTNTPSAKKRSLIITLKAPPAGLDQITTSVQDTGALLAPGMIDINAVSTSQVTPAPSGNKRKRATGAEDTPDTARPPPKKRTTTKSRNGENPDPIIPAPTAASGAATPTITREVTAAAPTLATSVKKVKALRGKHARAAAQAALVAEETTNEHTVITAPSVENPTPAAPTPLSTDSIAPTPTPVKKSRPSKSKEVIATENPVRPSVNTTPFAQNNVLSTSSTNINTDIYTTENSVLHTETSIPSEQVTQPVLSVKNARTPRAKKPTAKGIENTPVQPAAPTITAPAPAAVVAPPTPAPAKAHPKKRAPRGKAAIAAAAAAEAAPTADAASTKSSLIIKLKVKLPPSLTLTNTQTPIPSVTVSVAEPAIPAVIAPEVSIPEIIPDAVPGNGRRKAEPRKKAEPTRQGQPRGRAALAAAAAAEAAALAVLNAADTNIPAPTETVETSIPAPTAPDTTASEAISEAALNVAPNVITPAPVPAGANKRKRTTNENAGVSGKPAAKKRLTKKEVAAAAAAAAEEEAAALAAQNAANTNIPAAETSIPAPDTTASDTTTSQAASEAASIVAPNVIAPVAVPVATNKRKRTTNQDTGVTKKPAAKKRLTKKQAAAIAAAAEEEEAATLAAQNIANADIPAPTITAEGATPAPDTTAPDTTTPDNAASEATSSAALNTTTNVITPAPVPSATNKRKRTTGASQNPPAKKRLTKKEAAAIAAAEQVAQQEAQHETEQEAQQVAPPLAPSAATVEPSTDHAQSLIQGAILFAQKLGVRDTEPHQEIAQQQVVEQVVEQVVQQYLAAAGIPVESATGAAAQDAGEQEQKQQPPAETKKKAALKKAAPRKAKKAATRKPAAKKAAQQVLPQVEYQKVQEQLDAQIQQELASQTATTTATIAQTPTETKAPAQRRKRAAPAPVPTTRVTRSRAKKD</sequence>
<feature type="compositionally biased region" description="Low complexity" evidence="1">
    <location>
        <begin position="1443"/>
        <end position="1452"/>
    </location>
</feature>
<gene>
    <name evidence="2" type="ORF">PCON_11539</name>
</gene>
<evidence type="ECO:0000256" key="1">
    <source>
        <dbReference type="SAM" id="MobiDB-lite"/>
    </source>
</evidence>
<protein>
    <submittedName>
        <fullName evidence="2">Uncharacterized protein</fullName>
    </submittedName>
</protein>
<evidence type="ECO:0000313" key="3">
    <source>
        <dbReference type="Proteomes" id="UP000018144"/>
    </source>
</evidence>
<feature type="region of interest" description="Disordered" evidence="1">
    <location>
        <begin position="1280"/>
        <end position="1308"/>
    </location>
</feature>
<evidence type="ECO:0000313" key="2">
    <source>
        <dbReference type="EMBL" id="CCX31869.1"/>
    </source>
</evidence>
<feature type="region of interest" description="Disordered" evidence="1">
    <location>
        <begin position="1154"/>
        <end position="1174"/>
    </location>
</feature>
<accession>U4LIE8</accession>
<feature type="region of interest" description="Disordered" evidence="1">
    <location>
        <begin position="1472"/>
        <end position="1498"/>
    </location>
</feature>
<feature type="compositionally biased region" description="Low complexity" evidence="1">
    <location>
        <begin position="1774"/>
        <end position="1795"/>
    </location>
</feature>
<feature type="region of interest" description="Disordered" evidence="1">
    <location>
        <begin position="1056"/>
        <end position="1092"/>
    </location>
</feature>
<dbReference type="OrthoDB" id="10551972at2759"/>
<feature type="region of interest" description="Disordered" evidence="1">
    <location>
        <begin position="1372"/>
        <end position="1398"/>
    </location>
</feature>
<feature type="compositionally biased region" description="Low complexity" evidence="1">
    <location>
        <begin position="1606"/>
        <end position="1618"/>
    </location>
</feature>
<feature type="compositionally biased region" description="Basic residues" evidence="1">
    <location>
        <begin position="1725"/>
        <end position="1746"/>
    </location>
</feature>
<feature type="region of interest" description="Disordered" evidence="1">
    <location>
        <begin position="945"/>
        <end position="1004"/>
    </location>
</feature>
<reference evidence="2 3" key="1">
    <citation type="journal article" date="2013" name="PLoS Genet.">
        <title>The genome and development-dependent transcriptomes of Pyronema confluens: a window into fungal evolution.</title>
        <authorList>
            <person name="Traeger S."/>
            <person name="Altegoer F."/>
            <person name="Freitag M."/>
            <person name="Gabaldon T."/>
            <person name="Kempken F."/>
            <person name="Kumar A."/>
            <person name="Marcet-Houben M."/>
            <person name="Poggeler S."/>
            <person name="Stajich J.E."/>
            <person name="Nowrousian M."/>
        </authorList>
    </citation>
    <scope>NUCLEOTIDE SEQUENCE [LARGE SCALE GENOMIC DNA]</scope>
    <source>
        <strain evidence="3">CBS 100304</strain>
        <tissue evidence="2">Vegetative mycelium</tissue>
    </source>
</reference>
<feature type="compositionally biased region" description="Low complexity" evidence="1">
    <location>
        <begin position="995"/>
        <end position="1004"/>
    </location>
</feature>
<feature type="region of interest" description="Disordered" evidence="1">
    <location>
        <begin position="96"/>
        <end position="136"/>
    </location>
</feature>
<feature type="region of interest" description="Disordered" evidence="1">
    <location>
        <begin position="1774"/>
        <end position="1820"/>
    </location>
</feature>
<feature type="region of interest" description="Disordered" evidence="1">
    <location>
        <begin position="767"/>
        <end position="793"/>
    </location>
</feature>